<feature type="transmembrane region" description="Helical" evidence="10">
    <location>
        <begin position="302"/>
        <end position="325"/>
    </location>
</feature>
<evidence type="ECO:0000259" key="11">
    <source>
        <dbReference type="Pfam" id="PF02355"/>
    </source>
</evidence>
<dbReference type="AlphaFoldDB" id="A0A645BE32"/>
<keyword evidence="5 10" id="KW-0812">Transmembrane</keyword>
<name>A0A645BE32_9ZZZZ</name>
<keyword evidence="7 10" id="KW-1133">Transmembrane helix</keyword>
<keyword evidence="9 10" id="KW-0472">Membrane</keyword>
<sequence length="334" mass="36939">MFTAICLTRLLFDFALKYRNWKTLKMRRALSKPNFQFLSKWKAAFALSGFLIVASLILFIFKGEQIFGVDFTGGTRISYLYEQQVPVAELEKLLKPVDANVRISYKSSPSAHDNRKLEILIRDRKGITESNAFSLNDRVTTLLNEKFPQLKAHDGQETTVGGLVGAEAGRTSVIALLVALLGMSIYIAIRFELSFALAALVGLVHVGIVSLGIFILMGREISLPIVAAVLTVVGYSLNDTIVVFDRIREELKLMPGKSVWEVMNLSINRTLSRTVLTSGSTLLVVVVMFCFGGIVINDFVLVIMIGVVIGTYSTIFISSPLAAMWHRKIGTPKI</sequence>
<dbReference type="InterPro" id="IPR048634">
    <property type="entry name" value="SecD_SecF_C"/>
</dbReference>
<dbReference type="PRINTS" id="PR01755">
    <property type="entry name" value="SECFTRNLCASE"/>
</dbReference>
<comment type="caution">
    <text evidence="12">The sequence shown here is derived from an EMBL/GenBank/DDBJ whole genome shotgun (WGS) entry which is preliminary data.</text>
</comment>
<dbReference type="NCBIfam" id="TIGR00966">
    <property type="entry name" value="transloc_SecF"/>
    <property type="match status" value="1"/>
</dbReference>
<evidence type="ECO:0000256" key="1">
    <source>
        <dbReference type="ARBA" id="ARBA00004651"/>
    </source>
</evidence>
<dbReference type="EMBL" id="VSSQ01019563">
    <property type="protein sequence ID" value="MPM63710.1"/>
    <property type="molecule type" value="Genomic_DNA"/>
</dbReference>
<dbReference type="HAMAP" id="MF_01464_B">
    <property type="entry name" value="SecF_B"/>
    <property type="match status" value="1"/>
</dbReference>
<evidence type="ECO:0000256" key="9">
    <source>
        <dbReference type="ARBA" id="ARBA00023136"/>
    </source>
</evidence>
<dbReference type="InterPro" id="IPR005665">
    <property type="entry name" value="SecF_bac"/>
</dbReference>
<dbReference type="NCBIfam" id="TIGR00916">
    <property type="entry name" value="2A0604s01"/>
    <property type="match status" value="1"/>
</dbReference>
<keyword evidence="6" id="KW-0653">Protein transport</keyword>
<dbReference type="GO" id="GO:0006886">
    <property type="term" value="P:intracellular protein transport"/>
    <property type="evidence" value="ECO:0007669"/>
    <property type="project" value="InterPro"/>
</dbReference>
<dbReference type="InterPro" id="IPR055344">
    <property type="entry name" value="SecD_SecF_C_bact"/>
</dbReference>
<dbReference type="SUPFAM" id="SSF82866">
    <property type="entry name" value="Multidrug efflux transporter AcrB transmembrane domain"/>
    <property type="match status" value="1"/>
</dbReference>
<dbReference type="Gene3D" id="1.20.1640.10">
    <property type="entry name" value="Multidrug efflux transporter AcrB transmembrane domain"/>
    <property type="match status" value="1"/>
</dbReference>
<dbReference type="GO" id="GO:0015450">
    <property type="term" value="F:protein-transporting ATPase activity"/>
    <property type="evidence" value="ECO:0007669"/>
    <property type="project" value="InterPro"/>
</dbReference>
<evidence type="ECO:0000256" key="8">
    <source>
        <dbReference type="ARBA" id="ARBA00023010"/>
    </source>
</evidence>
<feature type="transmembrane region" description="Helical" evidence="10">
    <location>
        <begin position="275"/>
        <end position="296"/>
    </location>
</feature>
<organism evidence="12">
    <name type="scientific">bioreactor metagenome</name>
    <dbReference type="NCBI Taxonomy" id="1076179"/>
    <lineage>
        <taxon>unclassified sequences</taxon>
        <taxon>metagenomes</taxon>
        <taxon>ecological metagenomes</taxon>
    </lineage>
</organism>
<feature type="transmembrane region" description="Helical" evidence="10">
    <location>
        <begin position="41"/>
        <end position="61"/>
    </location>
</feature>
<feature type="transmembrane region" description="Helical" evidence="10">
    <location>
        <begin position="173"/>
        <end position="189"/>
    </location>
</feature>
<keyword evidence="4" id="KW-1003">Cell membrane</keyword>
<dbReference type="GO" id="GO:0005886">
    <property type="term" value="C:plasma membrane"/>
    <property type="evidence" value="ECO:0007669"/>
    <property type="project" value="UniProtKB-SubCell"/>
</dbReference>
<gene>
    <name evidence="12" type="primary">secF_17</name>
    <name evidence="12" type="ORF">SDC9_110592</name>
</gene>
<reference evidence="12" key="1">
    <citation type="submission" date="2019-08" db="EMBL/GenBank/DDBJ databases">
        <authorList>
            <person name="Kucharzyk K."/>
            <person name="Murdoch R.W."/>
            <person name="Higgins S."/>
            <person name="Loffler F."/>
        </authorList>
    </citation>
    <scope>NUCLEOTIDE SEQUENCE</scope>
</reference>
<protein>
    <recommendedName>
        <fullName evidence="2">Protein translocase subunit SecF</fullName>
    </recommendedName>
</protein>
<accession>A0A645BE32</accession>
<dbReference type="PANTHER" id="PTHR30081">
    <property type="entry name" value="PROTEIN-EXPORT MEMBRANE PROTEIN SEC"/>
    <property type="match status" value="1"/>
</dbReference>
<evidence type="ECO:0000256" key="6">
    <source>
        <dbReference type="ARBA" id="ARBA00022927"/>
    </source>
</evidence>
<evidence type="ECO:0000256" key="7">
    <source>
        <dbReference type="ARBA" id="ARBA00022989"/>
    </source>
</evidence>
<comment type="subcellular location">
    <subcellularLocation>
        <location evidence="1">Cell membrane</location>
        <topology evidence="1">Multi-pass membrane protein</topology>
    </subcellularLocation>
</comment>
<dbReference type="InterPro" id="IPR022813">
    <property type="entry name" value="SecD/SecF_arch_bac"/>
</dbReference>
<evidence type="ECO:0000256" key="3">
    <source>
        <dbReference type="ARBA" id="ARBA00022448"/>
    </source>
</evidence>
<evidence type="ECO:0000256" key="10">
    <source>
        <dbReference type="SAM" id="Phobius"/>
    </source>
</evidence>
<evidence type="ECO:0000313" key="12">
    <source>
        <dbReference type="EMBL" id="MPM63710.1"/>
    </source>
</evidence>
<dbReference type="PANTHER" id="PTHR30081:SF8">
    <property type="entry name" value="PROTEIN TRANSLOCASE SUBUNIT SECF"/>
    <property type="match status" value="1"/>
</dbReference>
<evidence type="ECO:0000256" key="5">
    <source>
        <dbReference type="ARBA" id="ARBA00022692"/>
    </source>
</evidence>
<feature type="domain" description="Protein export membrane protein SecD/SecF C-terminal" evidence="11">
    <location>
        <begin position="151"/>
        <end position="327"/>
    </location>
</feature>
<keyword evidence="8" id="KW-0811">Translocation</keyword>
<proteinExistence type="inferred from homology"/>
<evidence type="ECO:0000256" key="4">
    <source>
        <dbReference type="ARBA" id="ARBA00022475"/>
    </source>
</evidence>
<feature type="transmembrane region" description="Helical" evidence="10">
    <location>
        <begin position="195"/>
        <end position="216"/>
    </location>
</feature>
<dbReference type="InterPro" id="IPR022645">
    <property type="entry name" value="SecD/SecF_bac"/>
</dbReference>
<evidence type="ECO:0000256" key="2">
    <source>
        <dbReference type="ARBA" id="ARBA00015792"/>
    </source>
</evidence>
<keyword evidence="3" id="KW-0813">Transport</keyword>
<dbReference type="Pfam" id="PF02355">
    <property type="entry name" value="SecD_SecF_C"/>
    <property type="match status" value="1"/>
</dbReference>